<evidence type="ECO:0000313" key="6">
    <source>
        <dbReference type="Proteomes" id="UP000293162"/>
    </source>
</evidence>
<dbReference type="Pfam" id="PF07635">
    <property type="entry name" value="PSCyt1"/>
    <property type="match status" value="1"/>
</dbReference>
<dbReference type="InterPro" id="IPR032675">
    <property type="entry name" value="LRR_dom_sf"/>
</dbReference>
<feature type="transmembrane region" description="Helical" evidence="1">
    <location>
        <begin position="52"/>
        <end position="70"/>
    </location>
</feature>
<sequence length="509" mass="57084">MSILAISEWTSFFGRFHPILVHLPIGFLIVVGVFELLKIIGRLTISQETIRVLLFISAISATFACVAGYFLSLEGGYNDEMLEEHKIQGIWLAVFCWVAWLAKNTYLNERIGVNKILYAPALILSLILMMVAGHHGGNLTHGETYLTDNTPQPFRAWLGMPEKTEKESESLTDKPKIQNINEAMVYQDIIRPIFKQKCESCHNANKMKGELRMDEIDLLKKGGKHGAIFEANNVEGSEFIKRILLPESDDDHMPPKGKIQITENELALMKWWIEQGVPFDKKVSQVTVTDAIKPVLASLGVGDSVNTQQTKGVQQDKFVIEEKILSGSTSPINDNILVELKKSGALILPFAQNNNFVEISYINNSKLTDDQITGISKVQDQTLWLRLSDTQITDKGLAEVVKLTNLTRLHLEQTKITDQGLNQLGKLTNLEYLNLIGTKVSDAGIKQLASLKNLKKLYLWKTEVTPKGVEALKKNLPDLKVDLGMTEQQIAEFLKAKPNEVSDDVYKKK</sequence>
<dbReference type="InterPro" id="IPR019251">
    <property type="entry name" value="DUF2231_TM"/>
</dbReference>
<comment type="caution">
    <text evidence="5">The sequence shown here is derived from an EMBL/GenBank/DDBJ whole genome shotgun (WGS) entry which is preliminary data.</text>
</comment>
<reference evidence="5 6" key="1">
    <citation type="submission" date="2019-02" db="EMBL/GenBank/DDBJ databases">
        <title>Bacterial novel species Emticicia sp. 17J42-9 isolated from soil.</title>
        <authorList>
            <person name="Jung H.-Y."/>
        </authorList>
    </citation>
    <scope>NUCLEOTIDE SEQUENCE [LARGE SCALE GENOMIC DNA]</scope>
    <source>
        <strain evidence="5 6">17J42-9</strain>
    </source>
</reference>
<dbReference type="Pfam" id="PF25372">
    <property type="entry name" value="DUF7885"/>
    <property type="match status" value="1"/>
</dbReference>
<keyword evidence="1" id="KW-1133">Transmembrane helix</keyword>
<dbReference type="PANTHER" id="PTHR13318:SF95">
    <property type="entry name" value="F-BOX PROTEIN YLR352W"/>
    <property type="match status" value="1"/>
</dbReference>
<feature type="transmembrane region" description="Helical" evidence="1">
    <location>
        <begin position="116"/>
        <end position="136"/>
    </location>
</feature>
<dbReference type="GO" id="GO:0019005">
    <property type="term" value="C:SCF ubiquitin ligase complex"/>
    <property type="evidence" value="ECO:0007669"/>
    <property type="project" value="TreeGrafter"/>
</dbReference>
<dbReference type="PANTHER" id="PTHR13318">
    <property type="entry name" value="PARTNER OF PAIRED, ISOFORM B-RELATED"/>
    <property type="match status" value="1"/>
</dbReference>
<accession>A0A4Q5M4J9</accession>
<feature type="transmembrane region" description="Helical" evidence="1">
    <location>
        <begin position="90"/>
        <end position="107"/>
    </location>
</feature>
<feature type="domain" description="Cytochrome C Planctomycete-type" evidence="2">
    <location>
        <begin position="198"/>
        <end position="257"/>
    </location>
</feature>
<evidence type="ECO:0000259" key="3">
    <source>
        <dbReference type="Pfam" id="PF09990"/>
    </source>
</evidence>
<proteinExistence type="predicted"/>
<dbReference type="Pfam" id="PF09990">
    <property type="entry name" value="DUF2231"/>
    <property type="match status" value="1"/>
</dbReference>
<dbReference type="Gene3D" id="3.80.10.10">
    <property type="entry name" value="Ribonuclease Inhibitor"/>
    <property type="match status" value="1"/>
</dbReference>
<dbReference type="InterPro" id="IPR057207">
    <property type="entry name" value="FBXL15_LRR"/>
</dbReference>
<evidence type="ECO:0000259" key="4">
    <source>
        <dbReference type="Pfam" id="PF25372"/>
    </source>
</evidence>
<keyword evidence="6" id="KW-1185">Reference proteome</keyword>
<feature type="domain" description="DUF2231" evidence="3">
    <location>
        <begin position="16"/>
        <end position="140"/>
    </location>
</feature>
<dbReference type="RefSeq" id="WP_130019458.1">
    <property type="nucleotide sequence ID" value="NZ_SEWF01000003.1"/>
</dbReference>
<organism evidence="5 6">
    <name type="scientific">Emticicia agri</name>
    <dbReference type="NCBI Taxonomy" id="2492393"/>
    <lineage>
        <taxon>Bacteria</taxon>
        <taxon>Pseudomonadati</taxon>
        <taxon>Bacteroidota</taxon>
        <taxon>Cytophagia</taxon>
        <taxon>Cytophagales</taxon>
        <taxon>Leadbetterellaceae</taxon>
        <taxon>Emticicia</taxon>
    </lineage>
</organism>
<feature type="domain" description="F-box/LRR-repeat protein 15-like leucin rich repeat" evidence="4">
    <location>
        <begin position="353"/>
        <end position="449"/>
    </location>
</feature>
<dbReference type="GO" id="GO:0031146">
    <property type="term" value="P:SCF-dependent proteasomal ubiquitin-dependent protein catabolic process"/>
    <property type="evidence" value="ECO:0007669"/>
    <property type="project" value="TreeGrafter"/>
</dbReference>
<evidence type="ECO:0000259" key="2">
    <source>
        <dbReference type="Pfam" id="PF07635"/>
    </source>
</evidence>
<dbReference type="Proteomes" id="UP000293162">
    <property type="component" value="Unassembled WGS sequence"/>
</dbReference>
<evidence type="ECO:0000256" key="1">
    <source>
        <dbReference type="SAM" id="Phobius"/>
    </source>
</evidence>
<feature type="transmembrane region" description="Helical" evidence="1">
    <location>
        <begin position="19"/>
        <end position="40"/>
    </location>
</feature>
<dbReference type="InterPro" id="IPR011429">
    <property type="entry name" value="Cyt_c_Planctomycete-type"/>
</dbReference>
<protein>
    <submittedName>
        <fullName evidence="5">Ribonuclease inhibitor</fullName>
    </submittedName>
</protein>
<dbReference type="AlphaFoldDB" id="A0A4Q5M4J9"/>
<keyword evidence="1" id="KW-0472">Membrane</keyword>
<dbReference type="EMBL" id="SEWF01000003">
    <property type="protein sequence ID" value="RYU97262.1"/>
    <property type="molecule type" value="Genomic_DNA"/>
</dbReference>
<dbReference type="OrthoDB" id="713772at2"/>
<evidence type="ECO:0000313" key="5">
    <source>
        <dbReference type="EMBL" id="RYU97262.1"/>
    </source>
</evidence>
<gene>
    <name evidence="5" type="ORF">EWM59_02975</name>
</gene>
<dbReference type="SUPFAM" id="SSF52047">
    <property type="entry name" value="RNI-like"/>
    <property type="match status" value="1"/>
</dbReference>
<keyword evidence="1" id="KW-0812">Transmembrane</keyword>
<name>A0A4Q5M4J9_9BACT</name>